<dbReference type="AlphaFoldDB" id="A0A197KE81"/>
<gene>
    <name evidence="2" type="ORF">K457DRAFT_1869972</name>
</gene>
<organism evidence="2 3">
    <name type="scientific">Linnemannia elongata AG-77</name>
    <dbReference type="NCBI Taxonomy" id="1314771"/>
    <lineage>
        <taxon>Eukaryota</taxon>
        <taxon>Fungi</taxon>
        <taxon>Fungi incertae sedis</taxon>
        <taxon>Mucoromycota</taxon>
        <taxon>Mortierellomycotina</taxon>
        <taxon>Mortierellomycetes</taxon>
        <taxon>Mortierellales</taxon>
        <taxon>Mortierellaceae</taxon>
        <taxon>Linnemannia</taxon>
    </lineage>
</organism>
<evidence type="ECO:0000256" key="1">
    <source>
        <dbReference type="SAM" id="SignalP"/>
    </source>
</evidence>
<evidence type="ECO:0000313" key="2">
    <source>
        <dbReference type="EMBL" id="OAQ35815.1"/>
    </source>
</evidence>
<sequence>MAPILKLILSASLATLATFTHAALAHAPPTHTDACGILGGLNATAVTYKHGRLFVAGDSGGDVEGGCCCFLEVT</sequence>
<accession>A0A197KE81</accession>
<dbReference type="Proteomes" id="UP000078512">
    <property type="component" value="Unassembled WGS sequence"/>
</dbReference>
<dbReference type="EMBL" id="KV442013">
    <property type="protein sequence ID" value="OAQ35815.1"/>
    <property type="molecule type" value="Genomic_DNA"/>
</dbReference>
<reference evidence="2 3" key="1">
    <citation type="submission" date="2016-05" db="EMBL/GenBank/DDBJ databases">
        <title>Genome sequencing reveals origins of a unique bacterial endosymbiosis in the earliest lineages of terrestrial Fungi.</title>
        <authorList>
            <consortium name="DOE Joint Genome Institute"/>
            <person name="Uehling J."/>
            <person name="Gryganskyi A."/>
            <person name="Hameed K."/>
            <person name="Tschaplinski T."/>
            <person name="Misztal P."/>
            <person name="Wu S."/>
            <person name="Desiro A."/>
            <person name="Vande Pol N."/>
            <person name="Du Z.-Y."/>
            <person name="Zienkiewicz A."/>
            <person name="Zienkiewicz K."/>
            <person name="Morin E."/>
            <person name="Tisserant E."/>
            <person name="Splivallo R."/>
            <person name="Hainaut M."/>
            <person name="Henrissat B."/>
            <person name="Ohm R."/>
            <person name="Kuo A."/>
            <person name="Yan J."/>
            <person name="Lipzen A."/>
            <person name="Nolan M."/>
            <person name="Labutti K."/>
            <person name="Barry K."/>
            <person name="Goldstein A."/>
            <person name="Labbe J."/>
            <person name="Schadt C."/>
            <person name="Tuskan G."/>
            <person name="Grigoriev I."/>
            <person name="Martin F."/>
            <person name="Vilgalys R."/>
            <person name="Bonito G."/>
        </authorList>
    </citation>
    <scope>NUCLEOTIDE SEQUENCE [LARGE SCALE GENOMIC DNA]</scope>
    <source>
        <strain evidence="2 3">AG-77</strain>
    </source>
</reference>
<proteinExistence type="predicted"/>
<keyword evidence="1" id="KW-0732">Signal</keyword>
<feature type="signal peptide" evidence="1">
    <location>
        <begin position="1"/>
        <end position="25"/>
    </location>
</feature>
<protein>
    <submittedName>
        <fullName evidence="2">Uncharacterized protein</fullName>
    </submittedName>
</protein>
<keyword evidence="3" id="KW-1185">Reference proteome</keyword>
<evidence type="ECO:0000313" key="3">
    <source>
        <dbReference type="Proteomes" id="UP000078512"/>
    </source>
</evidence>
<name>A0A197KE81_9FUNG</name>
<feature type="chain" id="PRO_5008276834" evidence="1">
    <location>
        <begin position="26"/>
        <end position="74"/>
    </location>
</feature>